<dbReference type="SUPFAM" id="SSF54980">
    <property type="entry name" value="EF-G C-terminal domain-like"/>
    <property type="match status" value="1"/>
</dbReference>
<evidence type="ECO:0000259" key="2">
    <source>
        <dbReference type="Pfam" id="PF01172"/>
    </source>
</evidence>
<dbReference type="SUPFAM" id="SSF89895">
    <property type="entry name" value="FYSH domain"/>
    <property type="match status" value="1"/>
</dbReference>
<dbReference type="Pfam" id="PF09377">
    <property type="entry name" value="SBDS_domain_II"/>
    <property type="match status" value="1"/>
</dbReference>
<evidence type="ECO:0000259" key="3">
    <source>
        <dbReference type="Pfam" id="PF09377"/>
    </source>
</evidence>
<sequence length="232" mass="26434">MVKLEDAVIARLSTHGTEFEVLVDPDLTLDYRAGEDIDIRDVLAAEKIFKDSSKGKKASEEKMEEIFGTSDPLEVADKIIKDGDIQVTTRQRKEMRKKRKKELISLIARRAVDPQKEMPHPPRRIENALEKTNFQVDAFKSAREQMPDAVEALRPILPISFETRTIVAKVPPDYGGKAYRIVDDFAEIKEDKWLDDGSWAVKVEIPAGMQPEFFQKLNDLTHGEVETKVVKE</sequence>
<name>A0A133VFP4_9EURY</name>
<dbReference type="InterPro" id="IPR046928">
    <property type="entry name" value="SDO1/SBDS_C"/>
</dbReference>
<dbReference type="Gene3D" id="3.30.70.240">
    <property type="match status" value="1"/>
</dbReference>
<evidence type="ECO:0000256" key="1">
    <source>
        <dbReference type="ARBA" id="ARBA00007433"/>
    </source>
</evidence>
<dbReference type="Pfam" id="PF01172">
    <property type="entry name" value="SBDS_N"/>
    <property type="match status" value="1"/>
</dbReference>
<dbReference type="PANTHER" id="PTHR10927:SF4">
    <property type="entry name" value="RIBOSOME MATURATION PROTEIN SDO1 HOMOLOG"/>
    <property type="match status" value="1"/>
</dbReference>
<dbReference type="Proteomes" id="UP000070311">
    <property type="component" value="Unassembled WGS sequence"/>
</dbReference>
<dbReference type="AlphaFoldDB" id="A0A133VFP4"/>
<dbReference type="EMBL" id="LHYD01000022">
    <property type="protein sequence ID" value="KXB05276.1"/>
    <property type="molecule type" value="Genomic_DNA"/>
</dbReference>
<dbReference type="SUPFAM" id="SSF109728">
    <property type="entry name" value="Hypothetical protein AF0491, middle domain"/>
    <property type="match status" value="1"/>
</dbReference>
<accession>A0A133VFP4</accession>
<gene>
    <name evidence="5" type="ORF">AKJ50_01375</name>
</gene>
<dbReference type="Gene3D" id="1.10.10.900">
    <property type="entry name" value="SBDS protein C-terminal domain, subdomain 1"/>
    <property type="match status" value="1"/>
</dbReference>
<organism evidence="5 6">
    <name type="scientific">candidate division MSBL1 archaeon SCGC-AAA382A13</name>
    <dbReference type="NCBI Taxonomy" id="1698279"/>
    <lineage>
        <taxon>Archaea</taxon>
        <taxon>Methanobacteriati</taxon>
        <taxon>Methanobacteriota</taxon>
        <taxon>candidate division MSBL1</taxon>
    </lineage>
</organism>
<dbReference type="InterPro" id="IPR018978">
    <property type="entry name" value="SDO1/SBDS_central"/>
</dbReference>
<dbReference type="InterPro" id="IPR036786">
    <property type="entry name" value="Ribosome_mat_SBDS_N_sf"/>
</dbReference>
<dbReference type="NCBIfam" id="TIGR00291">
    <property type="entry name" value="RNA_SBDS"/>
    <property type="match status" value="1"/>
</dbReference>
<feature type="domain" description="Ribosome maturation protein SDO1/SBDS central" evidence="3">
    <location>
        <begin position="101"/>
        <end position="162"/>
    </location>
</feature>
<comment type="caution">
    <text evidence="5">The sequence shown here is derived from an EMBL/GenBank/DDBJ whole genome shotgun (WGS) entry which is preliminary data.</text>
</comment>
<dbReference type="InterPro" id="IPR035647">
    <property type="entry name" value="EFG_III/V"/>
</dbReference>
<evidence type="ECO:0000259" key="4">
    <source>
        <dbReference type="Pfam" id="PF20268"/>
    </source>
</evidence>
<feature type="domain" description="Ribosome maturation protein SDO1/SBDS N-terminal" evidence="2">
    <location>
        <begin position="7"/>
        <end position="93"/>
    </location>
</feature>
<dbReference type="Pfam" id="PF20268">
    <property type="entry name" value="SBDS_C"/>
    <property type="match status" value="1"/>
</dbReference>
<evidence type="ECO:0000313" key="6">
    <source>
        <dbReference type="Proteomes" id="UP000070311"/>
    </source>
</evidence>
<comment type="similarity">
    <text evidence="1">Belongs to the SDO1/SBDS family.</text>
</comment>
<evidence type="ECO:0000313" key="5">
    <source>
        <dbReference type="EMBL" id="KXB05276.1"/>
    </source>
</evidence>
<dbReference type="Gene3D" id="3.30.1250.10">
    <property type="entry name" value="Ribosome maturation protein SBDS, N-terminal domain"/>
    <property type="match status" value="1"/>
</dbReference>
<dbReference type="InterPro" id="IPR002140">
    <property type="entry name" value="Sdo1/SBDS"/>
</dbReference>
<dbReference type="InterPro" id="IPR019783">
    <property type="entry name" value="SDO1/SBDS_N"/>
</dbReference>
<protein>
    <submittedName>
        <fullName evidence="5">RNA-associated protein</fullName>
    </submittedName>
</protein>
<dbReference type="GO" id="GO:0042256">
    <property type="term" value="P:cytosolic ribosome assembly"/>
    <property type="evidence" value="ECO:0007669"/>
    <property type="project" value="InterPro"/>
</dbReference>
<dbReference type="PANTHER" id="PTHR10927">
    <property type="entry name" value="RIBOSOME MATURATION PROTEIN SBDS"/>
    <property type="match status" value="1"/>
</dbReference>
<keyword evidence="6" id="KW-1185">Reference proteome</keyword>
<feature type="domain" description="Ribosome maturation protein SDO1/SBDS C-terminal" evidence="4">
    <location>
        <begin position="167"/>
        <end position="231"/>
    </location>
</feature>
<reference evidence="5 6" key="1">
    <citation type="journal article" date="2016" name="Sci. Rep.">
        <title>Metabolic traits of an uncultured archaeal lineage -MSBL1- from brine pools of the Red Sea.</title>
        <authorList>
            <person name="Mwirichia R."/>
            <person name="Alam I."/>
            <person name="Rashid M."/>
            <person name="Vinu M."/>
            <person name="Ba-Alawi W."/>
            <person name="Anthony Kamau A."/>
            <person name="Kamanda Ngugi D."/>
            <person name="Goker M."/>
            <person name="Klenk H.P."/>
            <person name="Bajic V."/>
            <person name="Stingl U."/>
        </authorList>
    </citation>
    <scope>NUCLEOTIDE SEQUENCE [LARGE SCALE GENOMIC DNA]</scope>
    <source>
        <strain evidence="5">SCGC-AAA382A13</strain>
    </source>
</reference>
<dbReference type="InterPro" id="IPR037188">
    <property type="entry name" value="Sdo1/SBDS_central_sf"/>
</dbReference>
<proteinExistence type="inferred from homology"/>
<dbReference type="InterPro" id="IPR039100">
    <property type="entry name" value="Sdo1/SBDS-like"/>
</dbReference>